<accession>A0A6J1E943</accession>
<feature type="chain" id="PRO_5026942403" evidence="10">
    <location>
        <begin position="21"/>
        <end position="346"/>
    </location>
</feature>
<evidence type="ECO:0000256" key="2">
    <source>
        <dbReference type="ARBA" id="ARBA00008834"/>
    </source>
</evidence>
<gene>
    <name evidence="12" type="primary">LOC111430523</name>
</gene>
<keyword evidence="10" id="KW-0732">Signal</keyword>
<evidence type="ECO:0000256" key="1">
    <source>
        <dbReference type="ARBA" id="ARBA00004191"/>
    </source>
</evidence>
<dbReference type="InterPro" id="IPR011050">
    <property type="entry name" value="Pectin_lyase_fold/virulence"/>
</dbReference>
<comment type="similarity">
    <text evidence="2 9">Belongs to the glycosyl hydrolase 28 family.</text>
</comment>
<evidence type="ECO:0000256" key="3">
    <source>
        <dbReference type="ARBA" id="ARBA00022512"/>
    </source>
</evidence>
<evidence type="ECO:0000313" key="11">
    <source>
        <dbReference type="Proteomes" id="UP000504609"/>
    </source>
</evidence>
<dbReference type="SMART" id="SM00710">
    <property type="entry name" value="PbH1"/>
    <property type="match status" value="5"/>
</dbReference>
<feature type="active site" evidence="8">
    <location>
        <position position="237"/>
    </location>
</feature>
<evidence type="ECO:0000256" key="5">
    <source>
        <dbReference type="ARBA" id="ARBA00022801"/>
    </source>
</evidence>
<evidence type="ECO:0000313" key="12">
    <source>
        <dbReference type="RefSeq" id="XP_022922555.1"/>
    </source>
</evidence>
<proteinExistence type="inferred from homology"/>
<dbReference type="PANTHER" id="PTHR31375">
    <property type="match status" value="1"/>
</dbReference>
<name>A0A6J1E943_CUCMO</name>
<dbReference type="Pfam" id="PF00295">
    <property type="entry name" value="Glyco_hydro_28"/>
    <property type="match status" value="1"/>
</dbReference>
<keyword evidence="4" id="KW-0964">Secreted</keyword>
<dbReference type="InterPro" id="IPR006626">
    <property type="entry name" value="PbH1"/>
</dbReference>
<dbReference type="Gene3D" id="2.160.20.10">
    <property type="entry name" value="Single-stranded right-handed beta-helix, Pectin lyase-like"/>
    <property type="match status" value="1"/>
</dbReference>
<feature type="signal peptide" evidence="10">
    <location>
        <begin position="1"/>
        <end position="20"/>
    </location>
</feature>
<keyword evidence="5 9" id="KW-0378">Hydrolase</keyword>
<dbReference type="InterPro" id="IPR012334">
    <property type="entry name" value="Pectin_lyas_fold"/>
</dbReference>
<dbReference type="PROSITE" id="PS00502">
    <property type="entry name" value="POLYGALACTURONASE"/>
    <property type="match status" value="1"/>
</dbReference>
<evidence type="ECO:0000256" key="6">
    <source>
        <dbReference type="ARBA" id="ARBA00023295"/>
    </source>
</evidence>
<evidence type="ECO:0000256" key="7">
    <source>
        <dbReference type="ARBA" id="ARBA00023316"/>
    </source>
</evidence>
<dbReference type="KEGG" id="cmos:111430523"/>
<protein>
    <submittedName>
        <fullName evidence="12">Probable polygalacturonase At3g15720</fullName>
    </submittedName>
</protein>
<dbReference type="InterPro" id="IPR000743">
    <property type="entry name" value="Glyco_hydro_28"/>
</dbReference>
<dbReference type="GO" id="GO:0071555">
    <property type="term" value="P:cell wall organization"/>
    <property type="evidence" value="ECO:0007669"/>
    <property type="project" value="UniProtKB-KW"/>
</dbReference>
<dbReference type="GeneID" id="111430523"/>
<reference evidence="12" key="1">
    <citation type="submission" date="2025-08" db="UniProtKB">
        <authorList>
            <consortium name="RefSeq"/>
        </authorList>
    </citation>
    <scope>IDENTIFICATION</scope>
    <source>
        <tissue evidence="12">Young leaves</tissue>
    </source>
</reference>
<keyword evidence="11" id="KW-1185">Reference proteome</keyword>
<dbReference type="RefSeq" id="XP_022922555.1">
    <property type="nucleotide sequence ID" value="XM_023066787.1"/>
</dbReference>
<sequence>MKLIFLSGFIFFTVSWTVLASSSFNVLDYGAAGNGETDDTEAFVKAWKDVCEATDDIPTLQVPAAKIYLLNPITFEGPCKSEQVNFELKGTLMAPSKDAWPNDNDKWIQFVDIDGLTINGGGKINGQGSLWWEGCEEHCDHPTALFFHNCNGLHLQNTEHIDSAKNHISINFCNDVTVSDIHVNAPEDSPNTDGIDISRSTNVIIQNSFMLTGDDCIAINNGSSYITIKGVTCGPGHGISVGSLGEDGQFNSVENIYVSDSLLKGTQNGVRIKTWESGYGYARNITFEQITFEDVKNPIIIDQYYTSFASTRENKEMGIKVSDVTYRGVNGTSADENVITFNLEEL</sequence>
<evidence type="ECO:0000256" key="9">
    <source>
        <dbReference type="RuleBase" id="RU361169"/>
    </source>
</evidence>
<keyword evidence="6 9" id="KW-0326">Glycosidase</keyword>
<organism evidence="11 12">
    <name type="scientific">Cucurbita moschata</name>
    <name type="common">Winter crookneck squash</name>
    <name type="synonym">Cucurbita pepo var. moschata</name>
    <dbReference type="NCBI Taxonomy" id="3662"/>
    <lineage>
        <taxon>Eukaryota</taxon>
        <taxon>Viridiplantae</taxon>
        <taxon>Streptophyta</taxon>
        <taxon>Embryophyta</taxon>
        <taxon>Tracheophyta</taxon>
        <taxon>Spermatophyta</taxon>
        <taxon>Magnoliopsida</taxon>
        <taxon>eudicotyledons</taxon>
        <taxon>Gunneridae</taxon>
        <taxon>Pentapetalae</taxon>
        <taxon>rosids</taxon>
        <taxon>fabids</taxon>
        <taxon>Cucurbitales</taxon>
        <taxon>Cucurbitaceae</taxon>
        <taxon>Cucurbiteae</taxon>
        <taxon>Cucurbita</taxon>
    </lineage>
</organism>
<keyword evidence="3" id="KW-0134">Cell wall</keyword>
<evidence type="ECO:0000256" key="10">
    <source>
        <dbReference type="SAM" id="SignalP"/>
    </source>
</evidence>
<evidence type="ECO:0000256" key="8">
    <source>
        <dbReference type="PROSITE-ProRule" id="PRU10052"/>
    </source>
</evidence>
<comment type="subcellular location">
    <subcellularLocation>
        <location evidence="1">Secreted</location>
        <location evidence="1">Cell wall</location>
    </subcellularLocation>
</comment>
<keyword evidence="7" id="KW-0961">Cell wall biogenesis/degradation</keyword>
<dbReference type="Proteomes" id="UP000504609">
    <property type="component" value="Unplaced"/>
</dbReference>
<dbReference type="AlphaFoldDB" id="A0A6J1E943"/>
<dbReference type="SUPFAM" id="SSF51126">
    <property type="entry name" value="Pectin lyase-like"/>
    <property type="match status" value="1"/>
</dbReference>
<dbReference type="GO" id="GO:0004650">
    <property type="term" value="F:polygalacturonase activity"/>
    <property type="evidence" value="ECO:0007669"/>
    <property type="project" value="InterPro"/>
</dbReference>
<dbReference type="GO" id="GO:0005975">
    <property type="term" value="P:carbohydrate metabolic process"/>
    <property type="evidence" value="ECO:0007669"/>
    <property type="project" value="InterPro"/>
</dbReference>
<evidence type="ECO:0000256" key="4">
    <source>
        <dbReference type="ARBA" id="ARBA00022525"/>
    </source>
</evidence>